<feature type="compositionally biased region" description="Acidic residues" evidence="1">
    <location>
        <begin position="35"/>
        <end position="55"/>
    </location>
</feature>
<organism evidence="2 3">
    <name type="scientific">Arsenicibacter rosenii</name>
    <dbReference type="NCBI Taxonomy" id="1750698"/>
    <lineage>
        <taxon>Bacteria</taxon>
        <taxon>Pseudomonadati</taxon>
        <taxon>Bacteroidota</taxon>
        <taxon>Cytophagia</taxon>
        <taxon>Cytophagales</taxon>
        <taxon>Spirosomataceae</taxon>
        <taxon>Arsenicibacter</taxon>
    </lineage>
</organism>
<evidence type="ECO:0000313" key="3">
    <source>
        <dbReference type="Proteomes" id="UP000181790"/>
    </source>
</evidence>
<protein>
    <submittedName>
        <fullName evidence="2">Uncharacterized protein</fullName>
    </submittedName>
</protein>
<accession>A0A1S2VIA4</accession>
<feature type="region of interest" description="Disordered" evidence="1">
    <location>
        <begin position="68"/>
        <end position="94"/>
    </location>
</feature>
<dbReference type="AlphaFoldDB" id="A0A1S2VIA4"/>
<dbReference type="OrthoDB" id="964787at2"/>
<gene>
    <name evidence="2" type="ORF">BLX24_14505</name>
</gene>
<feature type="region of interest" description="Disordered" evidence="1">
    <location>
        <begin position="1"/>
        <end position="55"/>
    </location>
</feature>
<name>A0A1S2VIA4_9BACT</name>
<dbReference type="Proteomes" id="UP000181790">
    <property type="component" value="Unassembled WGS sequence"/>
</dbReference>
<feature type="compositionally biased region" description="Basic and acidic residues" evidence="1">
    <location>
        <begin position="1"/>
        <end position="11"/>
    </location>
</feature>
<comment type="caution">
    <text evidence="2">The sequence shown here is derived from an EMBL/GenBank/DDBJ whole genome shotgun (WGS) entry which is preliminary data.</text>
</comment>
<evidence type="ECO:0000313" key="2">
    <source>
        <dbReference type="EMBL" id="OIN58453.1"/>
    </source>
</evidence>
<feature type="compositionally biased region" description="Basic and acidic residues" evidence="1">
    <location>
        <begin position="71"/>
        <end position="80"/>
    </location>
</feature>
<evidence type="ECO:0000256" key="1">
    <source>
        <dbReference type="SAM" id="MobiDB-lite"/>
    </source>
</evidence>
<reference evidence="2 3" key="1">
    <citation type="submission" date="2016-10" db="EMBL/GenBank/DDBJ databases">
        <title>Arsenicibacter rosenii gen. nov., sp. nov., an efficient arsenic-methylating bacterium isolated from an arsenic-contaminated paddy soil.</title>
        <authorList>
            <person name="Huang K."/>
        </authorList>
    </citation>
    <scope>NUCLEOTIDE SEQUENCE [LARGE SCALE GENOMIC DNA]</scope>
    <source>
        <strain evidence="2 3">SM-1</strain>
    </source>
</reference>
<sequence>MARNSESHDTELVSTRIPRMDPNIVTNQSGAAVEDGGEEYEDLTVTEDDDPATAGDEEYEDLTAVEEETDLTEHDHHQDDNYSLGGHVTRSGGV</sequence>
<dbReference type="EMBL" id="MORL01000007">
    <property type="protein sequence ID" value="OIN58453.1"/>
    <property type="molecule type" value="Genomic_DNA"/>
</dbReference>
<proteinExistence type="predicted"/>
<keyword evidence="3" id="KW-1185">Reference proteome</keyword>